<dbReference type="PROSITE" id="PS51155">
    <property type="entry name" value="CHIT_BIND_RR_2"/>
    <property type="match status" value="1"/>
</dbReference>
<accession>A0A8I6S5Q1</accession>
<evidence type="ECO:0008006" key="6">
    <source>
        <dbReference type="Google" id="ProtNLM"/>
    </source>
</evidence>
<proteinExistence type="predicted"/>
<dbReference type="GO" id="GO:0008010">
    <property type="term" value="F:structural constituent of chitin-based larval cuticle"/>
    <property type="evidence" value="ECO:0007669"/>
    <property type="project" value="TreeGrafter"/>
</dbReference>
<dbReference type="OMA" id="FTHTIPM"/>
<dbReference type="KEGG" id="clec:106671065"/>
<keyword evidence="5" id="KW-1185">Reference proteome</keyword>
<evidence type="ECO:0000313" key="5">
    <source>
        <dbReference type="Proteomes" id="UP000494040"/>
    </source>
</evidence>
<dbReference type="Proteomes" id="UP000494040">
    <property type="component" value="Unassembled WGS sequence"/>
</dbReference>
<feature type="chain" id="PRO_5035173460" description="CPR type cuticle protein" evidence="3">
    <location>
        <begin position="19"/>
        <end position="404"/>
    </location>
</feature>
<keyword evidence="2" id="KW-0175">Coiled coil</keyword>
<dbReference type="InterPro" id="IPR000618">
    <property type="entry name" value="Insect_cuticle"/>
</dbReference>
<protein>
    <recommendedName>
        <fullName evidence="6">CPR type cuticle protein</fullName>
    </recommendedName>
</protein>
<dbReference type="EnsemblMetazoa" id="XM_014401862.2">
    <property type="protein sequence ID" value="XP_014257348.1"/>
    <property type="gene ID" value="LOC106671065"/>
</dbReference>
<dbReference type="GO" id="GO:0062129">
    <property type="term" value="C:chitin-based extracellular matrix"/>
    <property type="evidence" value="ECO:0007669"/>
    <property type="project" value="TreeGrafter"/>
</dbReference>
<feature type="signal peptide" evidence="3">
    <location>
        <begin position="1"/>
        <end position="18"/>
    </location>
</feature>
<dbReference type="PANTHER" id="PTHR10380:SF236">
    <property type="entry name" value="PUPAL CUTICLE PROTEIN EDG-84A-LIKE PROTEIN"/>
    <property type="match status" value="1"/>
</dbReference>
<evidence type="ECO:0000313" key="4">
    <source>
        <dbReference type="EnsemblMetazoa" id="XP_014257348.1"/>
    </source>
</evidence>
<dbReference type="OrthoDB" id="8188035at2759"/>
<organism evidence="4 5">
    <name type="scientific">Cimex lectularius</name>
    <name type="common">Bed bug</name>
    <name type="synonym">Acanthia lectularia</name>
    <dbReference type="NCBI Taxonomy" id="79782"/>
    <lineage>
        <taxon>Eukaryota</taxon>
        <taxon>Metazoa</taxon>
        <taxon>Ecdysozoa</taxon>
        <taxon>Arthropoda</taxon>
        <taxon>Hexapoda</taxon>
        <taxon>Insecta</taxon>
        <taxon>Pterygota</taxon>
        <taxon>Neoptera</taxon>
        <taxon>Paraneoptera</taxon>
        <taxon>Hemiptera</taxon>
        <taxon>Heteroptera</taxon>
        <taxon>Panheteroptera</taxon>
        <taxon>Cimicomorpha</taxon>
        <taxon>Cimicidae</taxon>
        <taxon>Cimex</taxon>
    </lineage>
</organism>
<dbReference type="AlphaFoldDB" id="A0A8I6S5Q1"/>
<gene>
    <name evidence="4" type="primary">106671065</name>
</gene>
<dbReference type="InterPro" id="IPR050468">
    <property type="entry name" value="Cuticle_Struct_Prot"/>
</dbReference>
<feature type="coiled-coil region" evidence="2">
    <location>
        <begin position="169"/>
        <end position="196"/>
    </location>
</feature>
<evidence type="ECO:0000256" key="3">
    <source>
        <dbReference type="SAM" id="SignalP"/>
    </source>
</evidence>
<evidence type="ECO:0000256" key="1">
    <source>
        <dbReference type="PROSITE-ProRule" id="PRU00497"/>
    </source>
</evidence>
<evidence type="ECO:0000256" key="2">
    <source>
        <dbReference type="SAM" id="Coils"/>
    </source>
</evidence>
<keyword evidence="3" id="KW-0732">Signal</keyword>
<dbReference type="Pfam" id="PF00379">
    <property type="entry name" value="Chitin_bind_4"/>
    <property type="match status" value="1"/>
</dbReference>
<keyword evidence="1" id="KW-0193">Cuticle</keyword>
<name>A0A8I6S5Q1_CIMLE</name>
<reference evidence="4" key="1">
    <citation type="submission" date="2022-01" db="UniProtKB">
        <authorList>
            <consortium name="EnsemblMetazoa"/>
        </authorList>
    </citation>
    <scope>IDENTIFICATION</scope>
</reference>
<dbReference type="PANTHER" id="PTHR10380">
    <property type="entry name" value="CUTICLE PROTEIN"/>
    <property type="match status" value="1"/>
</dbReference>
<sequence>MSILTALLTIGVIGWSLGQPILPALPYPPYQLVYLTPPQRLYQVIEPAQPVLNNRVSEVNSGDDTVDVAQANDDENEEQYEVSQFHSEDDNGRVVFGFHSPDQIRMEARDSDGTVRGSYSYIDANGNIVRMHYWDDGSGFHAAGNNLPVAVHQVPEYTPEVQAARDQHFRLYEATLASLQAAMDQSSEENSDKKKDEDYAEQPVYSDLDHDLDNPSDHTVIIENGVPKPDRPEYSKIPLFVQANQFLDQTFDDDKESISIDNPDFRSQVPQWVIRQGKSDAESHYEGSKGEKKPDVKLVKTENPISLEKKIDIKPNAKGEYNPQTKEITGGKRAFYYHFKHLIPLNKGLVDHAPSDTAAKAKQAGDIPVAAVQDSQSSWQISSVPNLQVYPVYHPEQNSEERNE</sequence>